<name>A0A8S5NBM2_9CAUD</name>
<proteinExistence type="predicted"/>
<protein>
    <submittedName>
        <fullName evidence="1">Uncharacterized protein</fullName>
    </submittedName>
</protein>
<evidence type="ECO:0000313" key="1">
    <source>
        <dbReference type="EMBL" id="DAD92033.1"/>
    </source>
</evidence>
<dbReference type="EMBL" id="BK015126">
    <property type="protein sequence ID" value="DAD92033.1"/>
    <property type="molecule type" value="Genomic_DNA"/>
</dbReference>
<accession>A0A8S5NBM2</accession>
<reference evidence="1" key="1">
    <citation type="journal article" date="2021" name="Proc. Natl. Acad. Sci. U.S.A.">
        <title>A Catalog of Tens of Thousands of Viruses from Human Metagenomes Reveals Hidden Associations with Chronic Diseases.</title>
        <authorList>
            <person name="Tisza M.J."/>
            <person name="Buck C.B."/>
        </authorList>
    </citation>
    <scope>NUCLEOTIDE SEQUENCE</scope>
    <source>
        <strain evidence="1">CtwWa4</strain>
    </source>
</reference>
<sequence>MCREYIRLGIFTSNAELNVIDQKSINIIQMRIVVRHLYTCSPFCS</sequence>
<organism evidence="1">
    <name type="scientific">Siphoviridae sp. ctwWa4</name>
    <dbReference type="NCBI Taxonomy" id="2826517"/>
    <lineage>
        <taxon>Viruses</taxon>
        <taxon>Duplodnaviria</taxon>
        <taxon>Heunggongvirae</taxon>
        <taxon>Uroviricota</taxon>
        <taxon>Caudoviricetes</taxon>
    </lineage>
</organism>